<dbReference type="InterPro" id="IPR002550">
    <property type="entry name" value="CNNM"/>
</dbReference>
<keyword evidence="7 9" id="KW-0472">Membrane</keyword>
<evidence type="ECO:0000256" key="6">
    <source>
        <dbReference type="ARBA" id="ARBA00023122"/>
    </source>
</evidence>
<feature type="transmembrane region" description="Helical" evidence="11">
    <location>
        <begin position="54"/>
        <end position="79"/>
    </location>
</feature>
<feature type="domain" description="CNNM transmembrane" evidence="13">
    <location>
        <begin position="1"/>
        <end position="206"/>
    </location>
</feature>
<evidence type="ECO:0000256" key="5">
    <source>
        <dbReference type="ARBA" id="ARBA00022989"/>
    </source>
</evidence>
<evidence type="ECO:0000256" key="4">
    <source>
        <dbReference type="ARBA" id="ARBA00022737"/>
    </source>
</evidence>
<dbReference type="GO" id="GO:0005886">
    <property type="term" value="C:plasma membrane"/>
    <property type="evidence" value="ECO:0007669"/>
    <property type="project" value="TreeGrafter"/>
</dbReference>
<evidence type="ECO:0000256" key="3">
    <source>
        <dbReference type="ARBA" id="ARBA00022692"/>
    </source>
</evidence>
<keyword evidence="5 9" id="KW-1133">Transmembrane helix</keyword>
<proteinExistence type="inferred from homology"/>
<dbReference type="FunFam" id="3.10.580.10:FF:000002">
    <property type="entry name" value="Magnesium/cobalt efflux protein CorC"/>
    <property type="match status" value="1"/>
</dbReference>
<evidence type="ECO:0000259" key="12">
    <source>
        <dbReference type="PROSITE" id="PS51371"/>
    </source>
</evidence>
<dbReference type="InterPro" id="IPR016169">
    <property type="entry name" value="FAD-bd_PCMH_sub2"/>
</dbReference>
<evidence type="ECO:0000256" key="10">
    <source>
        <dbReference type="SAM" id="MobiDB-lite"/>
    </source>
</evidence>
<feature type="domain" description="CBS" evidence="12">
    <location>
        <begin position="289"/>
        <end position="346"/>
    </location>
</feature>
<dbReference type="PROSITE" id="PS51371">
    <property type="entry name" value="CBS"/>
    <property type="match status" value="2"/>
</dbReference>
<dbReference type="SUPFAM" id="SSF54631">
    <property type="entry name" value="CBS-domain pair"/>
    <property type="match status" value="1"/>
</dbReference>
<reference evidence="14" key="1">
    <citation type="journal article" date="2021" name="PeerJ">
        <title>Extensive microbial diversity within the chicken gut microbiome revealed by metagenomics and culture.</title>
        <authorList>
            <person name="Gilroy R."/>
            <person name="Ravi A."/>
            <person name="Getino M."/>
            <person name="Pursley I."/>
            <person name="Horton D.L."/>
            <person name="Alikhan N.F."/>
            <person name="Baker D."/>
            <person name="Gharbi K."/>
            <person name="Hall N."/>
            <person name="Watson M."/>
            <person name="Adriaenssens E.M."/>
            <person name="Foster-Nyarko E."/>
            <person name="Jarju S."/>
            <person name="Secka A."/>
            <person name="Antonio M."/>
            <person name="Oren A."/>
            <person name="Chaudhuri R.R."/>
            <person name="La Ragione R."/>
            <person name="Hildebrand F."/>
            <person name="Pallen M.J."/>
        </authorList>
    </citation>
    <scope>NUCLEOTIDE SEQUENCE</scope>
    <source>
        <strain evidence="14">ChiHjej8B7-25341</strain>
    </source>
</reference>
<dbReference type="InterPro" id="IPR044751">
    <property type="entry name" value="Ion_transp-like_CBS"/>
</dbReference>
<dbReference type="GO" id="GO:0050660">
    <property type="term" value="F:flavin adenine dinucleotide binding"/>
    <property type="evidence" value="ECO:0007669"/>
    <property type="project" value="InterPro"/>
</dbReference>
<dbReference type="AlphaFoldDB" id="A0A9D2R0G1"/>
<evidence type="ECO:0000256" key="7">
    <source>
        <dbReference type="ARBA" id="ARBA00023136"/>
    </source>
</evidence>
<dbReference type="PANTHER" id="PTHR22777:SF17">
    <property type="entry name" value="UPF0053 PROTEIN SLL0260"/>
    <property type="match status" value="1"/>
</dbReference>
<feature type="compositionally biased region" description="Acidic residues" evidence="10">
    <location>
        <begin position="439"/>
        <end position="448"/>
    </location>
</feature>
<dbReference type="Gene3D" id="3.10.580.10">
    <property type="entry name" value="CBS-domain"/>
    <property type="match status" value="1"/>
</dbReference>
<gene>
    <name evidence="14" type="ORF">H9912_06300</name>
</gene>
<dbReference type="Proteomes" id="UP000823851">
    <property type="component" value="Unassembled WGS sequence"/>
</dbReference>
<evidence type="ECO:0000256" key="9">
    <source>
        <dbReference type="PROSITE-ProRule" id="PRU01193"/>
    </source>
</evidence>
<evidence type="ECO:0000259" key="13">
    <source>
        <dbReference type="PROSITE" id="PS51846"/>
    </source>
</evidence>
<dbReference type="InterPro" id="IPR046342">
    <property type="entry name" value="CBS_dom_sf"/>
</dbReference>
<feature type="domain" description="CBS" evidence="12">
    <location>
        <begin position="225"/>
        <end position="284"/>
    </location>
</feature>
<dbReference type="PROSITE" id="PS51846">
    <property type="entry name" value="CNNM"/>
    <property type="match status" value="1"/>
</dbReference>
<feature type="transmembrane region" description="Helical" evidence="11">
    <location>
        <begin position="140"/>
        <end position="162"/>
    </location>
</feature>
<keyword evidence="6 8" id="KW-0129">CBS domain</keyword>
<comment type="similarity">
    <text evidence="2">Belongs to the UPF0053 family.</text>
</comment>
<dbReference type="InterPro" id="IPR000644">
    <property type="entry name" value="CBS_dom"/>
</dbReference>
<sequence length="466" mass="52117">MGSIVGKLLLQVVLIGLNAFFAATEIAVVSLNATKLKKMEEEGDKRAKRLLKMVESPSSFLSTIQIAITLAGLLGSAFAADSFAGYIVDGVYNGLGLTMIPAGVMNTIAMIITTLVLSYFQLVFGELVPKRIAMQKSFQVACFTSRVVVAVATVMRPVIWLLSVSTNGMLKLLRLKVEAEEETVTEEEIRMMIDLGGQKGTIDQEEQEWIENVFRFDDISVREAMTRTADVVAFSLDATAEEIIHTIRETGLSRYPVYDEDINDIVGTLNARDFLLERGAEHPRSLKELLRTPYFVPESIHADDLFRDMQTKKIHIAIVIDEYGQTAGIITIEDLLEEIVGNIYDEFDPAESPEMEKLGDNLWRVTGSVFIDELAEALDMEIPEDEDYDTVGGMIFSCLHTIPADGSQFDVQVNGLDIHVEKIEDRRIEEALIKKLPPEEPEEDGDEEQDRKDQNRKEQNKKEKSA</sequence>
<comment type="caution">
    <text evidence="14">The sequence shown here is derived from an EMBL/GenBank/DDBJ whole genome shotgun (WGS) entry which is preliminary data.</text>
</comment>
<keyword evidence="3 9" id="KW-0812">Transmembrane</keyword>
<feature type="region of interest" description="Disordered" evidence="10">
    <location>
        <begin position="431"/>
        <end position="466"/>
    </location>
</feature>
<evidence type="ECO:0000313" key="15">
    <source>
        <dbReference type="Proteomes" id="UP000823851"/>
    </source>
</evidence>
<reference evidence="14" key="2">
    <citation type="submission" date="2021-04" db="EMBL/GenBank/DDBJ databases">
        <authorList>
            <person name="Gilroy R."/>
        </authorList>
    </citation>
    <scope>NUCLEOTIDE SEQUENCE</scope>
    <source>
        <strain evidence="14">ChiHjej8B7-25341</strain>
    </source>
</reference>
<dbReference type="Pfam" id="PF03471">
    <property type="entry name" value="CorC_HlyC"/>
    <property type="match status" value="1"/>
</dbReference>
<dbReference type="PANTHER" id="PTHR22777">
    <property type="entry name" value="HEMOLYSIN-RELATED"/>
    <property type="match status" value="1"/>
</dbReference>
<dbReference type="InterPro" id="IPR036318">
    <property type="entry name" value="FAD-bd_PCMH-like_sf"/>
</dbReference>
<comment type="subcellular location">
    <subcellularLocation>
        <location evidence="1">Membrane</location>
        <topology evidence="1">Multi-pass membrane protein</topology>
    </subcellularLocation>
</comment>
<dbReference type="Pfam" id="PF00571">
    <property type="entry name" value="CBS"/>
    <property type="match status" value="2"/>
</dbReference>
<dbReference type="SMART" id="SM01091">
    <property type="entry name" value="CorC_HlyC"/>
    <property type="match status" value="1"/>
</dbReference>
<dbReference type="EMBL" id="DWUW01000173">
    <property type="protein sequence ID" value="HJD31537.1"/>
    <property type="molecule type" value="Genomic_DNA"/>
</dbReference>
<dbReference type="Pfam" id="PF01595">
    <property type="entry name" value="CNNM"/>
    <property type="match status" value="1"/>
</dbReference>
<dbReference type="CDD" id="cd04590">
    <property type="entry name" value="CBS_pair_CorC_HlyC_assoc"/>
    <property type="match status" value="1"/>
</dbReference>
<name>A0A9D2R0G1_9FIRM</name>
<evidence type="ECO:0000256" key="8">
    <source>
        <dbReference type="PROSITE-ProRule" id="PRU00703"/>
    </source>
</evidence>
<organism evidence="14 15">
    <name type="scientific">Candidatus Eisenbergiella stercorigallinarum</name>
    <dbReference type="NCBI Taxonomy" id="2838557"/>
    <lineage>
        <taxon>Bacteria</taxon>
        <taxon>Bacillati</taxon>
        <taxon>Bacillota</taxon>
        <taxon>Clostridia</taxon>
        <taxon>Lachnospirales</taxon>
        <taxon>Lachnospiraceae</taxon>
        <taxon>Eisenbergiella</taxon>
    </lineage>
</organism>
<dbReference type="Gene3D" id="3.30.465.10">
    <property type="match status" value="1"/>
</dbReference>
<accession>A0A9D2R0G1</accession>
<evidence type="ECO:0000313" key="14">
    <source>
        <dbReference type="EMBL" id="HJD31537.1"/>
    </source>
</evidence>
<evidence type="ECO:0000256" key="1">
    <source>
        <dbReference type="ARBA" id="ARBA00004141"/>
    </source>
</evidence>
<keyword evidence="4" id="KW-0677">Repeat</keyword>
<dbReference type="SMART" id="SM00116">
    <property type="entry name" value="CBS"/>
    <property type="match status" value="2"/>
</dbReference>
<feature type="transmembrane region" description="Helical" evidence="11">
    <location>
        <begin position="12"/>
        <end position="33"/>
    </location>
</feature>
<dbReference type="InterPro" id="IPR005170">
    <property type="entry name" value="Transptr-assoc_dom"/>
</dbReference>
<evidence type="ECO:0000256" key="11">
    <source>
        <dbReference type="SAM" id="Phobius"/>
    </source>
</evidence>
<feature type="transmembrane region" description="Helical" evidence="11">
    <location>
        <begin position="99"/>
        <end position="120"/>
    </location>
</feature>
<evidence type="ECO:0000256" key="2">
    <source>
        <dbReference type="ARBA" id="ARBA00006337"/>
    </source>
</evidence>
<dbReference type="SUPFAM" id="SSF56176">
    <property type="entry name" value="FAD-binding/transporter-associated domain-like"/>
    <property type="match status" value="1"/>
</dbReference>
<feature type="compositionally biased region" description="Basic and acidic residues" evidence="10">
    <location>
        <begin position="449"/>
        <end position="466"/>
    </location>
</feature>
<protein>
    <submittedName>
        <fullName evidence="14">Hemolysin family protein</fullName>
    </submittedName>
</protein>